<evidence type="ECO:0000256" key="10">
    <source>
        <dbReference type="ARBA" id="ARBA00038679"/>
    </source>
</evidence>
<protein>
    <recommendedName>
        <fullName evidence="11">Odorant receptor</fullName>
    </recommendedName>
</protein>
<keyword evidence="4 11" id="KW-0812">Transmembrane</keyword>
<comment type="similarity">
    <text evidence="11">Belongs to the insect chemoreceptor superfamily. Heteromeric odorant receptor channel (TC 1.A.69) family.</text>
</comment>
<evidence type="ECO:0000313" key="13">
    <source>
        <dbReference type="RefSeq" id="XP_023167755.2"/>
    </source>
</evidence>
<name>A0A6J1LKC3_DROHY</name>
<dbReference type="GO" id="GO:0005886">
    <property type="term" value="C:plasma membrane"/>
    <property type="evidence" value="ECO:0007669"/>
    <property type="project" value="UniProtKB-SubCell"/>
</dbReference>
<reference evidence="13" key="1">
    <citation type="submission" date="2025-08" db="UniProtKB">
        <authorList>
            <consortium name="RefSeq"/>
        </authorList>
    </citation>
    <scope>IDENTIFICATION</scope>
    <source>
        <strain evidence="13">15085-1641.00</strain>
        <tissue evidence="13">Whole body</tissue>
    </source>
</reference>
<evidence type="ECO:0000256" key="1">
    <source>
        <dbReference type="ARBA" id="ARBA00004651"/>
    </source>
</evidence>
<keyword evidence="3 11" id="KW-0716">Sensory transduction</keyword>
<feature type="transmembrane region" description="Helical" evidence="11">
    <location>
        <begin position="196"/>
        <end position="224"/>
    </location>
</feature>
<keyword evidence="7 11" id="KW-0472">Membrane</keyword>
<evidence type="ECO:0000256" key="9">
    <source>
        <dbReference type="ARBA" id="ARBA00023224"/>
    </source>
</evidence>
<keyword evidence="8 11" id="KW-0675">Receptor</keyword>
<dbReference type="AlphaFoldDB" id="A0A6J1LKC3"/>
<keyword evidence="6 11" id="KW-1133">Transmembrane helix</keyword>
<dbReference type="Pfam" id="PF02949">
    <property type="entry name" value="7tm_6"/>
    <property type="match status" value="1"/>
</dbReference>
<feature type="transmembrane region" description="Helical" evidence="11">
    <location>
        <begin position="137"/>
        <end position="155"/>
    </location>
</feature>
<dbReference type="GO" id="GO:0005549">
    <property type="term" value="F:odorant binding"/>
    <property type="evidence" value="ECO:0007669"/>
    <property type="project" value="InterPro"/>
</dbReference>
<dbReference type="PANTHER" id="PTHR21137:SF44">
    <property type="entry name" value="ODORANT RECEPTOR 13A-RELATED"/>
    <property type="match status" value="1"/>
</dbReference>
<evidence type="ECO:0000256" key="6">
    <source>
        <dbReference type="ARBA" id="ARBA00022989"/>
    </source>
</evidence>
<proteinExistence type="inferred from homology"/>
<comment type="subunit">
    <text evidence="10">Interacts with Orco. Complexes exist early in the endomembrane system in olfactory sensory neurons (OSNs), coupling these complexes to the conserved ciliary trafficking pathway.</text>
</comment>
<evidence type="ECO:0000313" key="12">
    <source>
        <dbReference type="Proteomes" id="UP000504633"/>
    </source>
</evidence>
<evidence type="ECO:0000256" key="8">
    <source>
        <dbReference type="ARBA" id="ARBA00023170"/>
    </source>
</evidence>
<dbReference type="GO" id="GO:0007165">
    <property type="term" value="P:signal transduction"/>
    <property type="evidence" value="ECO:0007669"/>
    <property type="project" value="UniProtKB-KW"/>
</dbReference>
<comment type="caution">
    <text evidence="11">Lacks conserved residue(s) required for the propagation of feature annotation.</text>
</comment>
<evidence type="ECO:0000256" key="4">
    <source>
        <dbReference type="ARBA" id="ARBA00022692"/>
    </source>
</evidence>
<evidence type="ECO:0000256" key="3">
    <source>
        <dbReference type="ARBA" id="ARBA00022606"/>
    </source>
</evidence>
<dbReference type="InterPro" id="IPR004117">
    <property type="entry name" value="7tm6_olfct_rcpt"/>
</dbReference>
<keyword evidence="12" id="KW-1185">Reference proteome</keyword>
<keyword evidence="2" id="KW-1003">Cell membrane</keyword>
<dbReference type="RefSeq" id="XP_023167755.2">
    <property type="nucleotide sequence ID" value="XM_023311987.2"/>
</dbReference>
<dbReference type="OrthoDB" id="6617147at2759"/>
<dbReference type="KEGG" id="dhe:111597342"/>
<evidence type="ECO:0000256" key="2">
    <source>
        <dbReference type="ARBA" id="ARBA00022475"/>
    </source>
</evidence>
<feature type="transmembrane region" description="Helical" evidence="11">
    <location>
        <begin position="277"/>
        <end position="300"/>
    </location>
</feature>
<dbReference type="GeneID" id="111597342"/>
<organism evidence="12 13">
    <name type="scientific">Drosophila hydei</name>
    <name type="common">Fruit fly</name>
    <dbReference type="NCBI Taxonomy" id="7224"/>
    <lineage>
        <taxon>Eukaryota</taxon>
        <taxon>Metazoa</taxon>
        <taxon>Ecdysozoa</taxon>
        <taxon>Arthropoda</taxon>
        <taxon>Hexapoda</taxon>
        <taxon>Insecta</taxon>
        <taxon>Pterygota</taxon>
        <taxon>Neoptera</taxon>
        <taxon>Endopterygota</taxon>
        <taxon>Diptera</taxon>
        <taxon>Brachycera</taxon>
        <taxon>Muscomorpha</taxon>
        <taxon>Ephydroidea</taxon>
        <taxon>Drosophilidae</taxon>
        <taxon>Drosophila</taxon>
    </lineage>
</organism>
<feature type="transmembrane region" description="Helical" evidence="11">
    <location>
        <begin position="40"/>
        <end position="61"/>
    </location>
</feature>
<dbReference type="GO" id="GO:0004984">
    <property type="term" value="F:olfactory receptor activity"/>
    <property type="evidence" value="ECO:0007669"/>
    <property type="project" value="InterPro"/>
</dbReference>
<evidence type="ECO:0000256" key="7">
    <source>
        <dbReference type="ARBA" id="ARBA00023136"/>
    </source>
</evidence>
<keyword evidence="9 11" id="KW-0807">Transducer</keyword>
<keyword evidence="5 11" id="KW-0552">Olfaction</keyword>
<evidence type="ECO:0000256" key="5">
    <source>
        <dbReference type="ARBA" id="ARBA00022725"/>
    </source>
</evidence>
<evidence type="ECO:0000256" key="11">
    <source>
        <dbReference type="RuleBase" id="RU351113"/>
    </source>
</evidence>
<dbReference type="PANTHER" id="PTHR21137">
    <property type="entry name" value="ODORANT RECEPTOR"/>
    <property type="match status" value="1"/>
</dbReference>
<accession>A0A6J1LKC3</accession>
<dbReference type="Proteomes" id="UP000504633">
    <property type="component" value="Unplaced"/>
</dbReference>
<comment type="subcellular location">
    <subcellularLocation>
        <location evidence="1 11">Cell membrane</location>
        <topology evidence="1 11">Multi-pass membrane protein</topology>
    </subcellularLocation>
</comment>
<gene>
    <name evidence="13" type="primary">LOC111597342</name>
</gene>
<feature type="transmembrane region" description="Helical" evidence="11">
    <location>
        <begin position="306"/>
        <end position="325"/>
    </location>
</feature>
<feature type="transmembrane region" description="Helical" evidence="11">
    <location>
        <begin position="73"/>
        <end position="97"/>
    </location>
</feature>
<dbReference type="OMA" id="LRAYKFT"/>
<sequence length="398" mass="46324">MQLQDFMHYPSIGCRLVMMRRYEWNGSQMPRVHQTLFQRLWFQFGALNLIYQNVGMVIYLFLAEAPDEQLGAYVAQISETCSVMGLTLVGACNMWMLMHHRSDIESILSELQQLYPAQDNHSRIYRIAHYYEKSTRLMRYTAIFFISAYAYYNALPVVELLYELLSESQHVRYKYQSNTWYPWLLMSDPRSSASFMTAYLCQAISSLVGVAFIMASQFLLCFFITQMQLHFDALANGLRYLDASQPGANEQLKTLISYHSRLLCIANRINQIFNFTFLINFTTSTIAICLMGFAMVMISLASTFKYSVGLLSFLVFTLFICYNGTEFTSASDKLLPAAFYNNWYEGDLVYRKMLLFFMMRSCESQVLRAYKFTPVSMATYMAILKFSYQLFTFVRAMI</sequence>